<dbReference type="PANTHER" id="PTHR42792:SF1">
    <property type="entry name" value="FLAGELLAR HOOK-ASSOCIATED PROTEIN 3"/>
    <property type="match status" value="1"/>
</dbReference>
<name>A0A3B1E114_9ZZZZ</name>
<keyword evidence="2" id="KW-0282">Flagellum</keyword>
<proteinExistence type="predicted"/>
<feature type="domain" description="Flagellin N-terminal" evidence="1">
    <location>
        <begin position="19"/>
        <end position="139"/>
    </location>
</feature>
<dbReference type="Pfam" id="PF00669">
    <property type="entry name" value="Flagellin_N"/>
    <property type="match status" value="1"/>
</dbReference>
<dbReference type="GO" id="GO:0009288">
    <property type="term" value="C:bacterial-type flagellum"/>
    <property type="evidence" value="ECO:0007669"/>
    <property type="project" value="InterPro"/>
</dbReference>
<dbReference type="AlphaFoldDB" id="A0A3B1E114"/>
<accession>A0A3B1E114</accession>
<evidence type="ECO:0000259" key="1">
    <source>
        <dbReference type="Pfam" id="PF00669"/>
    </source>
</evidence>
<keyword evidence="2" id="KW-0966">Cell projection</keyword>
<evidence type="ECO:0000313" key="2">
    <source>
        <dbReference type="EMBL" id="VAY86969.1"/>
    </source>
</evidence>
<protein>
    <submittedName>
        <fullName evidence="2">Flagellar hook-associated protein FlgL</fullName>
    </submittedName>
</protein>
<dbReference type="InterPro" id="IPR001029">
    <property type="entry name" value="Flagellin_N"/>
</dbReference>
<sequence>MRITQSNFYDQYKSRQVDSVSHLNNTYEQITTAKKISDGYQDPLKMINTLNLDTQEAFFEQIDKIANQSVDFSRNTDTVLGDFQKTLTRFKQKLTSAANGTHSATSLNSISQELEVLIRHLRDAANTSINKNYLFAGSNVATRPISDKFEYRGNKDSLGVLLGKSDSLASYNISGYELLYGRDEDFNKVVSSNVKHLNTRLLRPDIMTTDLKISKPTEVYITSKDTIRDMMGDNDDSILNNKKSIFYFRGQNIYGDIIKEKITMDGNDKISTLLKKIEDLYDGFVEANVTEDGQIKLSSKIKGNENLDFHMFGAIDRSTTKNVNQADVGNIDDLLKKEDVDIVEFMYSALPTAKIASSIISSRDVFDNKKISMRSSFLKSDQSPIALSDKLEDILHNKLTKLTFKGTDVNGNTFNKNLNVDADTDIKDLFLNIQYALSGSNTDKKVSVSIVNDKLIIQENTNESSKNKPTLAKLEIVANDGKLNAFSGIEAMNVDRVSLNKDKNTLQAQLSQVDRFGEFATRDTKLQDVAQGSLKNAVLEMDIKNINGVEKKVNITLDEQQVNFEIDGVKYNVVNDNLLSVAPGFSQNKINVPDYYDLDGIEVGDTISINGSVSKITTVDNQYKFIEVNPPFTSRINVGDSVEFETPQFKRTNYNNMTYGQLMDIVGMTLNDNLPKKINDPGAYKNAIFDYGNRLDISLDIRGKLKIVDKVESLSKIDLSIYDKNSNDFNNNNTPSILLNANNAVVLDTPSVDFFQDLQDAVYAVRNNIVSTDAFSNDSRSTGIRGGIKAVDHLSAHIAKMRTIAGTNSQTINNTIDRIGNIITTTKELKNQTISTDIAETMAKFNEQALNYSALLKIVNRINELTLTNYYR</sequence>
<keyword evidence="2" id="KW-0969">Cilium</keyword>
<reference evidence="2" key="1">
    <citation type="submission" date="2018-10" db="EMBL/GenBank/DDBJ databases">
        <authorList>
            <person name="Aoki K."/>
        </authorList>
    </citation>
    <scope>NUCLEOTIDE SEQUENCE</scope>
</reference>
<dbReference type="Gene3D" id="1.20.1330.10">
    <property type="entry name" value="f41 fragment of flagellin, N-terminal domain"/>
    <property type="match status" value="2"/>
</dbReference>
<dbReference type="GO" id="GO:0005198">
    <property type="term" value="F:structural molecule activity"/>
    <property type="evidence" value="ECO:0007669"/>
    <property type="project" value="InterPro"/>
</dbReference>
<dbReference type="SUPFAM" id="SSF64518">
    <property type="entry name" value="Phase 1 flagellin"/>
    <property type="match status" value="1"/>
</dbReference>
<gene>
    <name evidence="2" type="ORF">MNB_ARC-1_952</name>
</gene>
<dbReference type="PANTHER" id="PTHR42792">
    <property type="entry name" value="FLAGELLIN"/>
    <property type="match status" value="1"/>
</dbReference>
<dbReference type="EMBL" id="UOYO01000019">
    <property type="protein sequence ID" value="VAY86969.1"/>
    <property type="molecule type" value="Genomic_DNA"/>
</dbReference>
<organism evidence="2">
    <name type="scientific">hydrothermal vent metagenome</name>
    <dbReference type="NCBI Taxonomy" id="652676"/>
    <lineage>
        <taxon>unclassified sequences</taxon>
        <taxon>metagenomes</taxon>
        <taxon>ecological metagenomes</taxon>
    </lineage>
</organism>
<dbReference type="InterPro" id="IPR001492">
    <property type="entry name" value="Flagellin"/>
</dbReference>